<feature type="region of interest" description="Disordered" evidence="1">
    <location>
        <begin position="362"/>
        <end position="389"/>
    </location>
</feature>
<feature type="compositionally biased region" description="Basic and acidic residues" evidence="1">
    <location>
        <begin position="280"/>
        <end position="292"/>
    </location>
</feature>
<feature type="region of interest" description="Disordered" evidence="1">
    <location>
        <begin position="279"/>
        <end position="328"/>
    </location>
</feature>
<feature type="compositionally biased region" description="Pro residues" evidence="1">
    <location>
        <begin position="315"/>
        <end position="324"/>
    </location>
</feature>
<name>A0A0F9MRW3_9ZZZZ</name>
<comment type="caution">
    <text evidence="2">The sequence shown here is derived from an EMBL/GenBank/DDBJ whole genome shotgun (WGS) entry which is preliminary data.</text>
</comment>
<feature type="non-terminal residue" evidence="2">
    <location>
        <position position="389"/>
    </location>
</feature>
<sequence length="389" mass="44090">METNRSPLVKGLTPRLPERGKIKIGIKGQWIKSSKGNEFQPPQKLDHFLITRTVRDGDKTANFIEDTELMDLLKKEHADADGKLRRIPIRLLFNDVGLNVQTRYASYKGRKTLFCTGDGELATRNYGKNGFTEIECPCKYKDPEHQKEHQDDPRCKIATRFQCEIVGCEEVGGVFIFRSTSYNTGIELPSSLQYLSVLTSGILIGLDLMLVMAPRTKEQGNIHVVSVIYPGSRTELKEAAIKLLESDTVYNVRHNLVEARARKMLVANNELEEYIEEITEEHYPEEAKKEPPSDAELEDTVDKETGEIQEEGKPPSAPPEPNPKPTKAELTEAYYNDHYAELCMEKQFGGLKFSDLKKKDKNWVYDRMTSPPTDEGKTETVDDNGETVT</sequence>
<protein>
    <submittedName>
        <fullName evidence="2">Uncharacterized protein</fullName>
    </submittedName>
</protein>
<dbReference type="InterPro" id="IPR043991">
    <property type="entry name" value="Gp3-like"/>
</dbReference>
<dbReference type="Pfam" id="PF18897">
    <property type="entry name" value="Gp3-like"/>
    <property type="match status" value="1"/>
</dbReference>
<evidence type="ECO:0000313" key="2">
    <source>
        <dbReference type="EMBL" id="KKM71947.1"/>
    </source>
</evidence>
<accession>A0A0F9MRW3</accession>
<dbReference type="AlphaFoldDB" id="A0A0F9MRW3"/>
<reference evidence="2" key="1">
    <citation type="journal article" date="2015" name="Nature">
        <title>Complex archaea that bridge the gap between prokaryotes and eukaryotes.</title>
        <authorList>
            <person name="Spang A."/>
            <person name="Saw J.H."/>
            <person name="Jorgensen S.L."/>
            <person name="Zaremba-Niedzwiedzka K."/>
            <person name="Martijn J."/>
            <person name="Lind A.E."/>
            <person name="van Eijk R."/>
            <person name="Schleper C."/>
            <person name="Guy L."/>
            <person name="Ettema T.J."/>
        </authorList>
    </citation>
    <scope>NUCLEOTIDE SEQUENCE</scope>
</reference>
<proteinExistence type="predicted"/>
<organism evidence="2">
    <name type="scientific">marine sediment metagenome</name>
    <dbReference type="NCBI Taxonomy" id="412755"/>
    <lineage>
        <taxon>unclassified sequences</taxon>
        <taxon>metagenomes</taxon>
        <taxon>ecological metagenomes</taxon>
    </lineage>
</organism>
<evidence type="ECO:0000256" key="1">
    <source>
        <dbReference type="SAM" id="MobiDB-lite"/>
    </source>
</evidence>
<feature type="compositionally biased region" description="Basic and acidic residues" evidence="1">
    <location>
        <begin position="300"/>
        <end position="313"/>
    </location>
</feature>
<dbReference type="EMBL" id="LAZR01009549">
    <property type="protein sequence ID" value="KKM71947.1"/>
    <property type="molecule type" value="Genomic_DNA"/>
</dbReference>
<gene>
    <name evidence="2" type="ORF">LCGC14_1425380</name>
</gene>